<name>A0A0E3BHV1_9BURK</name>
<evidence type="ECO:0000256" key="4">
    <source>
        <dbReference type="ARBA" id="ARBA00022840"/>
    </source>
</evidence>
<evidence type="ECO:0000313" key="8">
    <source>
        <dbReference type="EMBL" id="KGG89329.1"/>
    </source>
</evidence>
<dbReference type="GO" id="GO:0043138">
    <property type="term" value="F:3'-5' DNA helicase activity"/>
    <property type="evidence" value="ECO:0007669"/>
    <property type="project" value="TreeGrafter"/>
</dbReference>
<evidence type="ECO:0000259" key="7">
    <source>
        <dbReference type="Pfam" id="PF00580"/>
    </source>
</evidence>
<evidence type="ECO:0000256" key="5">
    <source>
        <dbReference type="ARBA" id="ARBA00034923"/>
    </source>
</evidence>
<protein>
    <recommendedName>
        <fullName evidence="5">DNA 3'-5' helicase II</fullName>
    </recommendedName>
</protein>
<dbReference type="Pfam" id="PF00580">
    <property type="entry name" value="UvrD-helicase"/>
    <property type="match status" value="1"/>
</dbReference>
<dbReference type="Gene3D" id="3.40.50.300">
    <property type="entry name" value="P-loop containing nucleotide triphosphate hydrolases"/>
    <property type="match status" value="1"/>
</dbReference>
<dbReference type="InterPro" id="IPR014016">
    <property type="entry name" value="UvrD-like_ATP-bd"/>
</dbReference>
<dbReference type="GO" id="GO:0005524">
    <property type="term" value="F:ATP binding"/>
    <property type="evidence" value="ECO:0007669"/>
    <property type="project" value="UniProtKB-KW"/>
</dbReference>
<evidence type="ECO:0000313" key="9">
    <source>
        <dbReference type="Proteomes" id="UP000029567"/>
    </source>
</evidence>
<evidence type="ECO:0000256" key="2">
    <source>
        <dbReference type="ARBA" id="ARBA00022801"/>
    </source>
</evidence>
<evidence type="ECO:0000256" key="3">
    <source>
        <dbReference type="ARBA" id="ARBA00022806"/>
    </source>
</evidence>
<proteinExistence type="predicted"/>
<feature type="domain" description="UvrD-like helicase ATP-binding" evidence="7">
    <location>
        <begin position="109"/>
        <end position="173"/>
    </location>
</feature>
<dbReference type="SUPFAM" id="SSF52540">
    <property type="entry name" value="P-loop containing nucleoside triphosphate hydrolases"/>
    <property type="match status" value="1"/>
</dbReference>
<gene>
    <name evidence="8" type="ORF">P245_17280</name>
</gene>
<keyword evidence="1" id="KW-0547">Nucleotide-binding</keyword>
<keyword evidence="2" id="KW-0378">Hydrolase</keyword>
<dbReference type="GO" id="GO:0005829">
    <property type="term" value="C:cytosol"/>
    <property type="evidence" value="ECO:0007669"/>
    <property type="project" value="TreeGrafter"/>
</dbReference>
<dbReference type="InterPro" id="IPR027417">
    <property type="entry name" value="P-loop_NTPase"/>
</dbReference>
<evidence type="ECO:0000256" key="1">
    <source>
        <dbReference type="ARBA" id="ARBA00022741"/>
    </source>
</evidence>
<dbReference type="GO" id="GO:0016787">
    <property type="term" value="F:hydrolase activity"/>
    <property type="evidence" value="ECO:0007669"/>
    <property type="project" value="UniProtKB-KW"/>
</dbReference>
<feature type="region of interest" description="Disordered" evidence="6">
    <location>
        <begin position="265"/>
        <end position="284"/>
    </location>
</feature>
<dbReference type="PANTHER" id="PTHR11070">
    <property type="entry name" value="UVRD / RECB / PCRA DNA HELICASE FAMILY MEMBER"/>
    <property type="match status" value="1"/>
</dbReference>
<accession>A0A0E3BHV1</accession>
<dbReference type="Proteomes" id="UP000029567">
    <property type="component" value="Unassembled WGS sequence"/>
</dbReference>
<dbReference type="GO" id="GO:0033202">
    <property type="term" value="C:DNA helicase complex"/>
    <property type="evidence" value="ECO:0007669"/>
    <property type="project" value="TreeGrafter"/>
</dbReference>
<organism evidence="8 9">
    <name type="scientific">Comamonas thiooxydans</name>
    <dbReference type="NCBI Taxonomy" id="363952"/>
    <lineage>
        <taxon>Bacteria</taxon>
        <taxon>Pseudomonadati</taxon>
        <taxon>Pseudomonadota</taxon>
        <taxon>Betaproteobacteria</taxon>
        <taxon>Burkholderiales</taxon>
        <taxon>Comamonadaceae</taxon>
        <taxon>Comamonas</taxon>
    </lineage>
</organism>
<keyword evidence="3 8" id="KW-0347">Helicase</keyword>
<dbReference type="AlphaFoldDB" id="A0A0E3BHV1"/>
<reference evidence="8 9" key="1">
    <citation type="submission" date="2013-09" db="EMBL/GenBank/DDBJ databases">
        <title>High correlation between genotypes and phenotypes of environmental bacteria Comamonas testosteroni strains.</title>
        <authorList>
            <person name="Liu L."/>
            <person name="Zhu W."/>
            <person name="Xia X."/>
            <person name="Xu B."/>
            <person name="Luo M."/>
            <person name="Wang G."/>
        </authorList>
    </citation>
    <scope>NUCLEOTIDE SEQUENCE [LARGE SCALE GENOMIC DNA]</scope>
    <source>
        <strain evidence="8 9">JL14</strain>
    </source>
</reference>
<dbReference type="EMBL" id="AWTN01000100">
    <property type="protein sequence ID" value="KGG89329.1"/>
    <property type="molecule type" value="Genomic_DNA"/>
</dbReference>
<sequence>MGGPMPEHDLLAYRLGAITAPAGCGKTQIIADSLVGHAGPKPVLILTHTNAGVTTLRLRMQRGHVPPSTYRIATLDGFAMRLVSLFPGRSGIPPDTLQLRNPGADYPAIRLAAHRLAQSGHLNDTLTATYAHLVVDEYQDCNQAQHSLVTALATVLPTCVLGDPMQAIFGFGGNQLVDWNVQVLQQFPLIGELNHPWRWINAGTPQLGQWLLDCRSVLQVGGNVDLRTAPPEVTWIQLQHATADRQRLSAALTRSVTPQGQVLVIGDSRNPRGRRQMASQTPGATAVEPVDLADLTSFGSAFSPEAPDALGQLVQFAAETMTQVGAAALLIRLDILRRGTARTPPTPAEAALVAFAATPTYQLAADALRALAQQDNARVYRPDVLYGCIRALQMAEKGACTFSAATVRERERNRHENRQLASRSIGSTLLLKGLEAEVAVIPSPENMDARHLYVALTRGSTRIVVCSNTPELVPQRS</sequence>
<comment type="caution">
    <text evidence="8">The sequence shown here is derived from an EMBL/GenBank/DDBJ whole genome shotgun (WGS) entry which is preliminary data.</text>
</comment>
<dbReference type="GO" id="GO:0000725">
    <property type="term" value="P:recombinational repair"/>
    <property type="evidence" value="ECO:0007669"/>
    <property type="project" value="TreeGrafter"/>
</dbReference>
<dbReference type="PANTHER" id="PTHR11070:SF2">
    <property type="entry name" value="ATP-DEPENDENT DNA HELICASE SRS2"/>
    <property type="match status" value="1"/>
</dbReference>
<dbReference type="InterPro" id="IPR000212">
    <property type="entry name" value="DNA_helicase_UvrD/REP"/>
</dbReference>
<dbReference type="GO" id="GO:0003677">
    <property type="term" value="F:DNA binding"/>
    <property type="evidence" value="ECO:0007669"/>
    <property type="project" value="InterPro"/>
</dbReference>
<evidence type="ECO:0000256" key="6">
    <source>
        <dbReference type="SAM" id="MobiDB-lite"/>
    </source>
</evidence>
<keyword evidence="4" id="KW-0067">ATP-binding</keyword>